<dbReference type="KEGG" id="rei:IE4771_PB00166"/>
<dbReference type="PANTHER" id="PTHR43464">
    <property type="entry name" value="METHYLTRANSFERASE"/>
    <property type="match status" value="1"/>
</dbReference>
<evidence type="ECO:0000256" key="5">
    <source>
        <dbReference type="ARBA" id="ARBA00022679"/>
    </source>
</evidence>
<dbReference type="InterPro" id="IPR029063">
    <property type="entry name" value="SAM-dependent_MTases_sf"/>
</dbReference>
<name>A0A060I7P5_RHIET</name>
<dbReference type="SUPFAM" id="SSF53335">
    <property type="entry name" value="S-adenosyl-L-methionine-dependent methyltransferases"/>
    <property type="match status" value="1"/>
</dbReference>
<dbReference type="HOGENOM" id="CLU_1359492_0_0_5"/>
<dbReference type="PIRSF" id="PIRSF009310">
    <property type="entry name" value="NodS"/>
    <property type="match status" value="1"/>
</dbReference>
<dbReference type="Gene3D" id="3.40.50.150">
    <property type="entry name" value="Vaccinia Virus protein VP39"/>
    <property type="match status" value="1"/>
</dbReference>
<keyword evidence="7" id="KW-0614">Plasmid</keyword>
<dbReference type="InterPro" id="IPR008715">
    <property type="entry name" value="SAM-MeTfrase_NodS-like"/>
</dbReference>
<sequence>MTVNLARWTSLTQNTNHELLNRELAADDPWRLAGNPFERERHTQMLRLSLGRGSITNALEVGCAAGVFTERLAPSCQRLTVIDVVPRAIELARRRMKEPPQIRWIVSDIQQFSTDEPFDLIVVAEVLYYVGDIAEMRAAVGNIVQLLAPGGHLVFGSARDANCRRWGHVAGAETVIAMLSETLVEVERHECRGESINEDCLLSLFRNPVSGTP</sequence>
<dbReference type="EC" id="2.1.1.-" evidence="6"/>
<dbReference type="CDD" id="cd02440">
    <property type="entry name" value="AdoMet_MTases"/>
    <property type="match status" value="1"/>
</dbReference>
<evidence type="ECO:0000313" key="7">
    <source>
        <dbReference type="EMBL" id="AIC29897.1"/>
    </source>
</evidence>
<keyword evidence="5 6" id="KW-0808">Transferase</keyword>
<evidence type="ECO:0000256" key="4">
    <source>
        <dbReference type="ARBA" id="ARBA00022603"/>
    </source>
</evidence>
<dbReference type="NCBIfam" id="NF041650">
    <property type="entry name" value="nod_mtase_NodS"/>
    <property type="match status" value="1"/>
</dbReference>
<dbReference type="PANTHER" id="PTHR43464:SF49">
    <property type="entry name" value="TELLURITE METHYLTRANSFERASE"/>
    <property type="match status" value="1"/>
</dbReference>
<organism evidence="7 8">
    <name type="scientific">Rhizobium etli bv. mimosae str. IE4771</name>
    <dbReference type="NCBI Taxonomy" id="1432050"/>
    <lineage>
        <taxon>Bacteria</taxon>
        <taxon>Pseudomonadati</taxon>
        <taxon>Pseudomonadota</taxon>
        <taxon>Alphaproteobacteria</taxon>
        <taxon>Hyphomicrobiales</taxon>
        <taxon>Rhizobiaceae</taxon>
        <taxon>Rhizobium/Agrobacterium group</taxon>
        <taxon>Rhizobium</taxon>
    </lineage>
</organism>
<evidence type="ECO:0000256" key="2">
    <source>
        <dbReference type="ARBA" id="ARBA00014643"/>
    </source>
</evidence>
<dbReference type="EMBL" id="CP006988">
    <property type="protein sequence ID" value="AIC29897.1"/>
    <property type="molecule type" value="Genomic_DNA"/>
</dbReference>
<dbReference type="GO" id="GO:0008757">
    <property type="term" value="F:S-adenosylmethionine-dependent methyltransferase activity"/>
    <property type="evidence" value="ECO:0007669"/>
    <property type="project" value="InterPro"/>
</dbReference>
<keyword evidence="3 6" id="KW-0536">Nodulation</keyword>
<reference evidence="7 8" key="1">
    <citation type="submission" date="2013-12" db="EMBL/GenBank/DDBJ databases">
        <title>Complete genome sequence of Rhizobium etli bv. mimosae IE4771.</title>
        <authorList>
            <person name="Bustos P."/>
            <person name="Santamaria R.I."/>
            <person name="Lozano L."/>
            <person name="Ormeno-Orrillo E."/>
            <person name="Rogel M.A."/>
            <person name="Romero D."/>
            <person name="Cevallos M.A."/>
            <person name="Martinez-Romero E."/>
            <person name="Gonzalez V."/>
        </authorList>
    </citation>
    <scope>NUCLEOTIDE SEQUENCE [LARGE SCALE GENOMIC DNA]</scope>
    <source>
        <strain evidence="7 8">IE4771</strain>
        <plasmid evidence="8">Plasmid pRetIE4771b</plasmid>
    </source>
</reference>
<dbReference type="Pfam" id="PF05401">
    <property type="entry name" value="NodS"/>
    <property type="match status" value="1"/>
</dbReference>
<dbReference type="InterPro" id="IPR020944">
    <property type="entry name" value="NodS"/>
</dbReference>
<comment type="similarity">
    <text evidence="6">Belongs to the nodS family.</text>
</comment>
<dbReference type="GO" id="GO:0032259">
    <property type="term" value="P:methylation"/>
    <property type="evidence" value="ECO:0007669"/>
    <property type="project" value="UniProtKB-KW"/>
</dbReference>
<evidence type="ECO:0000256" key="1">
    <source>
        <dbReference type="ARBA" id="ARBA00002707"/>
    </source>
</evidence>
<dbReference type="AlphaFoldDB" id="A0A060I7P5"/>
<evidence type="ECO:0000256" key="6">
    <source>
        <dbReference type="PIRNR" id="PIRNR009310"/>
    </source>
</evidence>
<comment type="function">
    <text evidence="1 6">SAM-utilizing methyltransferase involved in nod factor synthesis.</text>
</comment>
<accession>A0A060I7P5</accession>
<evidence type="ECO:0000256" key="3">
    <source>
        <dbReference type="ARBA" id="ARBA00022458"/>
    </source>
</evidence>
<dbReference type="GO" id="GO:0009312">
    <property type="term" value="P:oligosaccharide biosynthetic process"/>
    <property type="evidence" value="ECO:0007669"/>
    <property type="project" value="InterPro"/>
</dbReference>
<evidence type="ECO:0000313" key="8">
    <source>
        <dbReference type="Proteomes" id="UP000027180"/>
    </source>
</evidence>
<keyword evidence="4 6" id="KW-0489">Methyltransferase</keyword>
<geneLocation type="plasmid" evidence="7 8">
    <name>pRetIE4771b</name>
</geneLocation>
<proteinExistence type="inferred from homology"/>
<dbReference type="Proteomes" id="UP000027180">
    <property type="component" value="Plasmid pRetIE4771b"/>
</dbReference>
<protein>
    <recommendedName>
        <fullName evidence="2 6">Nodulation protein S</fullName>
        <ecNumber evidence="6">2.1.1.-</ecNumber>
    </recommendedName>
</protein>
<gene>
    <name evidence="7" type="primary">nodS</name>
    <name evidence="7" type="ORF">IE4771_PB00166</name>
</gene>